<sequence length="103" mass="10852">MDELEARANRQLDGLRGFQEKLQAISVRETSADGLVTVEVDGKGALVDLRLAHGANELGAARLAEQIVATSALAAQKAYAHIAAATEEFSESFGDMLAARPGE</sequence>
<dbReference type="RefSeq" id="WP_219849668.1">
    <property type="nucleotide sequence ID" value="NZ_CP059491.1"/>
</dbReference>
<reference evidence="2" key="1">
    <citation type="submission" date="2020-07" db="EMBL/GenBank/DDBJ databases">
        <title>novel species isolated from the respiratory tract of Marmot.</title>
        <authorList>
            <person name="Zhang G."/>
        </authorList>
    </citation>
    <scope>NUCLEOTIDE SEQUENCE [LARGE SCALE GENOMIC DNA]</scope>
    <source>
        <strain evidence="2">686</strain>
    </source>
</reference>
<gene>
    <name evidence="1" type="ORF">H1R19_17315</name>
</gene>
<dbReference type="Pfam" id="PF02575">
    <property type="entry name" value="YbaB_DNA_bd"/>
    <property type="match status" value="1"/>
</dbReference>
<organism evidence="1 2">
    <name type="scientific">Gordonia jinghuaiqii</name>
    <dbReference type="NCBI Taxonomy" id="2758710"/>
    <lineage>
        <taxon>Bacteria</taxon>
        <taxon>Bacillati</taxon>
        <taxon>Actinomycetota</taxon>
        <taxon>Actinomycetes</taxon>
        <taxon>Mycobacteriales</taxon>
        <taxon>Gordoniaceae</taxon>
        <taxon>Gordonia</taxon>
    </lineage>
</organism>
<dbReference type="InterPro" id="IPR036894">
    <property type="entry name" value="YbaB-like_sf"/>
</dbReference>
<dbReference type="Gene3D" id="3.30.1310.10">
    <property type="entry name" value="Nucleoid-associated protein YbaB-like domain"/>
    <property type="match status" value="1"/>
</dbReference>
<accession>A0A7D7LSF7</accession>
<dbReference type="AlphaFoldDB" id="A0A7D7LSF7"/>
<name>A0A7D7LSF7_9ACTN</name>
<dbReference type="KEGG" id="gji:H1R19_17315"/>
<dbReference type="InterPro" id="IPR004401">
    <property type="entry name" value="YbaB/EbfC"/>
</dbReference>
<dbReference type="EMBL" id="CP059491">
    <property type="protein sequence ID" value="QMT00637.1"/>
    <property type="molecule type" value="Genomic_DNA"/>
</dbReference>
<proteinExistence type="predicted"/>
<dbReference type="GO" id="GO:0003677">
    <property type="term" value="F:DNA binding"/>
    <property type="evidence" value="ECO:0007669"/>
    <property type="project" value="InterPro"/>
</dbReference>
<dbReference type="SUPFAM" id="SSF82607">
    <property type="entry name" value="YbaB-like"/>
    <property type="match status" value="1"/>
</dbReference>
<evidence type="ECO:0000313" key="2">
    <source>
        <dbReference type="Proteomes" id="UP000515663"/>
    </source>
</evidence>
<evidence type="ECO:0000313" key="1">
    <source>
        <dbReference type="EMBL" id="QMT00637.1"/>
    </source>
</evidence>
<keyword evidence="2" id="KW-1185">Reference proteome</keyword>
<protein>
    <submittedName>
        <fullName evidence="1">YbaB/EbfC family nucleoid-associated protein</fullName>
    </submittedName>
</protein>
<dbReference type="Proteomes" id="UP000515663">
    <property type="component" value="Chromosome"/>
</dbReference>